<proteinExistence type="predicted"/>
<name>A0A2I0VNI9_9ASPA</name>
<accession>A0A2I0VNI9</accession>
<dbReference type="PANTHER" id="PTHR11439">
    <property type="entry name" value="GAG-POL-RELATED RETROTRANSPOSON"/>
    <property type="match status" value="1"/>
</dbReference>
<feature type="domain" description="Reverse transcriptase Ty1/copia-type" evidence="1">
    <location>
        <begin position="3"/>
        <end position="224"/>
    </location>
</feature>
<organism evidence="2 3">
    <name type="scientific">Dendrobium catenatum</name>
    <dbReference type="NCBI Taxonomy" id="906689"/>
    <lineage>
        <taxon>Eukaryota</taxon>
        <taxon>Viridiplantae</taxon>
        <taxon>Streptophyta</taxon>
        <taxon>Embryophyta</taxon>
        <taxon>Tracheophyta</taxon>
        <taxon>Spermatophyta</taxon>
        <taxon>Magnoliopsida</taxon>
        <taxon>Liliopsida</taxon>
        <taxon>Asparagales</taxon>
        <taxon>Orchidaceae</taxon>
        <taxon>Epidendroideae</taxon>
        <taxon>Malaxideae</taxon>
        <taxon>Dendrobiinae</taxon>
        <taxon>Dendrobium</taxon>
    </lineage>
</organism>
<keyword evidence="3" id="KW-1185">Reference proteome</keyword>
<dbReference type="AlphaFoldDB" id="A0A2I0VNI9"/>
<evidence type="ECO:0000313" key="2">
    <source>
        <dbReference type="EMBL" id="PKU64979.1"/>
    </source>
</evidence>
<dbReference type="InterPro" id="IPR013103">
    <property type="entry name" value="RVT_2"/>
</dbReference>
<protein>
    <submittedName>
        <fullName evidence="2">Retrovirus-related Pol polyprotein from transposon TNT 1-94</fullName>
    </submittedName>
</protein>
<dbReference type="PANTHER" id="PTHR11439:SF455">
    <property type="entry name" value="RLK (RECEPTOR-LIKE PROTEIN KINASE) 8, PUTATIVE-RELATED"/>
    <property type="match status" value="1"/>
</dbReference>
<reference evidence="2 3" key="2">
    <citation type="journal article" date="2017" name="Nature">
        <title>The Apostasia genome and the evolution of orchids.</title>
        <authorList>
            <person name="Zhang G.Q."/>
            <person name="Liu K.W."/>
            <person name="Li Z."/>
            <person name="Lohaus R."/>
            <person name="Hsiao Y.Y."/>
            <person name="Niu S.C."/>
            <person name="Wang J.Y."/>
            <person name="Lin Y.C."/>
            <person name="Xu Q."/>
            <person name="Chen L.J."/>
            <person name="Yoshida K."/>
            <person name="Fujiwara S."/>
            <person name="Wang Z.W."/>
            <person name="Zhang Y.Q."/>
            <person name="Mitsuda N."/>
            <person name="Wang M."/>
            <person name="Liu G.H."/>
            <person name="Pecoraro L."/>
            <person name="Huang H.X."/>
            <person name="Xiao X.J."/>
            <person name="Lin M."/>
            <person name="Wu X.Y."/>
            <person name="Wu W.L."/>
            <person name="Chen Y.Y."/>
            <person name="Chang S.B."/>
            <person name="Sakamoto S."/>
            <person name="Ohme-Takagi M."/>
            <person name="Yagi M."/>
            <person name="Zeng S.J."/>
            <person name="Shen C.Y."/>
            <person name="Yeh C.M."/>
            <person name="Luo Y.B."/>
            <person name="Tsai W.C."/>
            <person name="Van de Peer Y."/>
            <person name="Liu Z.J."/>
        </authorList>
    </citation>
    <scope>NUCLEOTIDE SEQUENCE [LARGE SCALE GENOMIC DNA]</scope>
    <source>
        <tissue evidence="2">The whole plant</tissue>
    </source>
</reference>
<evidence type="ECO:0000313" key="3">
    <source>
        <dbReference type="Proteomes" id="UP000233837"/>
    </source>
</evidence>
<sequence length="455" mass="51700">MFRTKYNSDGSIARYKARLVALGCNQEIGLDYHETFSPVAKIPTFHILITVALHNSWSIHQLDVSNAFLHGSLNEIIYMKQPPGFQDNAHSTHICKLNKAIYGLKQSPRQWFSTLTGYLSSLGFCTSSYDPSLFLYCKDHVRLYFLIYVDEFIMTGNGNTALQELIRKLHSRFKMRKLGNLSQFLGITTVTTEAGLILHQQRFAHIILERAGMLNCKPVSTPICTKDPTLSTESAIFSNPLLYHQLVGSLQYLTLTRPDIAYAVNRACQFMHQPTNYHFHLLKRILRFIKGSLNTGLPLARQSIALTSYEDSDWAGDRQDRKSTTGYCTFLGNSIVSWSVKKQTTVARSSTEAEYRALASAATEVIWTRQLLQELGHPQQSPTTLFCDNVSAIALANNPVFHARTKHIEVDCHFIRECIKNNTIQVHHISSKDPRLQIYLSKLYLRPDFVSYPTN</sequence>
<dbReference type="CDD" id="cd09272">
    <property type="entry name" value="RNase_HI_RT_Ty1"/>
    <property type="match status" value="1"/>
</dbReference>
<gene>
    <name evidence="2" type="ORF">MA16_Dca004594</name>
</gene>
<dbReference type="Proteomes" id="UP000233837">
    <property type="component" value="Unassembled WGS sequence"/>
</dbReference>
<reference evidence="2 3" key="1">
    <citation type="journal article" date="2016" name="Sci. Rep.">
        <title>The Dendrobium catenatum Lindl. genome sequence provides insights into polysaccharide synthase, floral development and adaptive evolution.</title>
        <authorList>
            <person name="Zhang G.Q."/>
            <person name="Xu Q."/>
            <person name="Bian C."/>
            <person name="Tsai W.C."/>
            <person name="Yeh C.M."/>
            <person name="Liu K.W."/>
            <person name="Yoshida K."/>
            <person name="Zhang L.S."/>
            <person name="Chang S.B."/>
            <person name="Chen F."/>
            <person name="Shi Y."/>
            <person name="Su Y.Y."/>
            <person name="Zhang Y.Q."/>
            <person name="Chen L.J."/>
            <person name="Yin Y."/>
            <person name="Lin M."/>
            <person name="Huang H."/>
            <person name="Deng H."/>
            <person name="Wang Z.W."/>
            <person name="Zhu S.L."/>
            <person name="Zhao X."/>
            <person name="Deng C."/>
            <person name="Niu S.C."/>
            <person name="Huang J."/>
            <person name="Wang M."/>
            <person name="Liu G.H."/>
            <person name="Yang H.J."/>
            <person name="Xiao X.J."/>
            <person name="Hsiao Y.Y."/>
            <person name="Wu W.L."/>
            <person name="Chen Y.Y."/>
            <person name="Mitsuda N."/>
            <person name="Ohme-Takagi M."/>
            <person name="Luo Y.B."/>
            <person name="Van de Peer Y."/>
            <person name="Liu Z.J."/>
        </authorList>
    </citation>
    <scope>NUCLEOTIDE SEQUENCE [LARGE SCALE GENOMIC DNA]</scope>
    <source>
        <tissue evidence="2">The whole plant</tissue>
    </source>
</reference>
<dbReference type="Pfam" id="PF07727">
    <property type="entry name" value="RVT_2"/>
    <property type="match status" value="1"/>
</dbReference>
<dbReference type="EMBL" id="KZ503378">
    <property type="protein sequence ID" value="PKU64979.1"/>
    <property type="molecule type" value="Genomic_DNA"/>
</dbReference>
<dbReference type="SUPFAM" id="SSF56672">
    <property type="entry name" value="DNA/RNA polymerases"/>
    <property type="match status" value="1"/>
</dbReference>
<evidence type="ECO:0000259" key="1">
    <source>
        <dbReference type="Pfam" id="PF07727"/>
    </source>
</evidence>
<dbReference type="InterPro" id="IPR043502">
    <property type="entry name" value="DNA/RNA_pol_sf"/>
</dbReference>